<keyword evidence="1" id="KW-0812">Transmembrane</keyword>
<feature type="transmembrane region" description="Helical" evidence="1">
    <location>
        <begin position="6"/>
        <end position="23"/>
    </location>
</feature>
<evidence type="ECO:0000256" key="1">
    <source>
        <dbReference type="SAM" id="Phobius"/>
    </source>
</evidence>
<accession>A0A2S5CZL1</accession>
<evidence type="ECO:0000313" key="3">
    <source>
        <dbReference type="Proteomes" id="UP000237319"/>
    </source>
</evidence>
<dbReference type="RefSeq" id="WP_103976463.1">
    <property type="nucleotide sequence ID" value="NZ_PGLV01000001.1"/>
</dbReference>
<keyword evidence="1" id="KW-0472">Membrane</keyword>
<dbReference type="EMBL" id="PGLV01000001">
    <property type="protein sequence ID" value="POZ56244.1"/>
    <property type="molecule type" value="Genomic_DNA"/>
</dbReference>
<protein>
    <submittedName>
        <fullName evidence="2">Uncharacterized protein</fullName>
    </submittedName>
</protein>
<keyword evidence="3" id="KW-1185">Reference proteome</keyword>
<dbReference type="AlphaFoldDB" id="A0A2S5CZL1"/>
<proteinExistence type="predicted"/>
<keyword evidence="1" id="KW-1133">Transmembrane helix</keyword>
<gene>
    <name evidence="2" type="ORF">LYSIN_01027</name>
</gene>
<reference evidence="2 3" key="1">
    <citation type="submission" date="2017-11" db="EMBL/GenBank/DDBJ databases">
        <title>Genome sequence of Lysinibacillus sphaericus, a lignin-degrading bacteria isolated from municipal solid waste soil.</title>
        <authorList>
            <person name="Persinoti G.F."/>
            <person name="Paixao D.A."/>
            <person name="Bugg T.D."/>
            <person name="Squina F.M."/>
        </authorList>
    </citation>
    <scope>NUCLEOTIDE SEQUENCE [LARGE SCALE GENOMIC DNA]</scope>
    <source>
        <strain evidence="2 3">A1</strain>
    </source>
</reference>
<name>A0A2S5CZL1_LYSSH</name>
<evidence type="ECO:0000313" key="2">
    <source>
        <dbReference type="EMBL" id="POZ56244.1"/>
    </source>
</evidence>
<organism evidence="2 3">
    <name type="scientific">Lysinibacillus sphaericus</name>
    <name type="common">Bacillus sphaericus</name>
    <dbReference type="NCBI Taxonomy" id="1421"/>
    <lineage>
        <taxon>Bacteria</taxon>
        <taxon>Bacillati</taxon>
        <taxon>Bacillota</taxon>
        <taxon>Bacilli</taxon>
        <taxon>Bacillales</taxon>
        <taxon>Bacillaceae</taxon>
        <taxon>Lysinibacillus</taxon>
    </lineage>
</organism>
<comment type="caution">
    <text evidence="2">The sequence shown here is derived from an EMBL/GenBank/DDBJ whole genome shotgun (WGS) entry which is preliminary data.</text>
</comment>
<dbReference type="Proteomes" id="UP000237319">
    <property type="component" value="Unassembled WGS sequence"/>
</dbReference>
<sequence>MKKLVLFNLIFCLIVIFVSYQYFNLQSRKAIAYFYAENYIETNYGVKKENLNSVEINYRIGMGLFDMVVVDKKSDKHYYFEVDLSNNDFSLYYISDNTDIHNENK</sequence>